<evidence type="ECO:0000256" key="10">
    <source>
        <dbReference type="RuleBase" id="RU365068"/>
    </source>
</evidence>
<evidence type="ECO:0000256" key="11">
    <source>
        <dbReference type="SAM" id="MobiDB-lite"/>
    </source>
</evidence>
<organism evidence="14 15">
    <name type="scientific">Alectoria fallacina</name>
    <dbReference type="NCBI Taxonomy" id="1903189"/>
    <lineage>
        <taxon>Eukaryota</taxon>
        <taxon>Fungi</taxon>
        <taxon>Dikarya</taxon>
        <taxon>Ascomycota</taxon>
        <taxon>Pezizomycotina</taxon>
        <taxon>Lecanoromycetes</taxon>
        <taxon>OSLEUM clade</taxon>
        <taxon>Lecanoromycetidae</taxon>
        <taxon>Lecanorales</taxon>
        <taxon>Lecanorineae</taxon>
        <taxon>Parmeliaceae</taxon>
        <taxon>Alectoria</taxon>
    </lineage>
</organism>
<comment type="similarity">
    <text evidence="10">Belongs to the DEAD box helicase family.</text>
</comment>
<dbReference type="GO" id="GO:0006364">
    <property type="term" value="P:rRNA processing"/>
    <property type="evidence" value="ECO:0007669"/>
    <property type="project" value="UniProtKB-KW"/>
</dbReference>
<evidence type="ECO:0000256" key="4">
    <source>
        <dbReference type="ARBA" id="ARBA00022741"/>
    </source>
</evidence>
<feature type="domain" description="Helicase ATP-binding" evidence="12">
    <location>
        <begin position="86"/>
        <end position="260"/>
    </location>
</feature>
<dbReference type="SMART" id="SM00490">
    <property type="entry name" value="HELICc"/>
    <property type="match status" value="1"/>
</dbReference>
<evidence type="ECO:0000313" key="15">
    <source>
        <dbReference type="Proteomes" id="UP000664203"/>
    </source>
</evidence>
<dbReference type="PROSITE" id="PS00039">
    <property type="entry name" value="DEAD_ATP_HELICASE"/>
    <property type="match status" value="1"/>
</dbReference>
<dbReference type="InterPro" id="IPR000629">
    <property type="entry name" value="RNA-helicase_DEAD-box_CS"/>
</dbReference>
<dbReference type="InterPro" id="IPR011545">
    <property type="entry name" value="DEAD/DEAH_box_helicase_dom"/>
</dbReference>
<dbReference type="InterPro" id="IPR027417">
    <property type="entry name" value="P-loop_NTPase"/>
</dbReference>
<protein>
    <recommendedName>
        <fullName evidence="10">ATP-dependent RNA helicase</fullName>
        <ecNumber evidence="10">3.6.4.13</ecNumber>
    </recommendedName>
</protein>
<evidence type="ECO:0000256" key="5">
    <source>
        <dbReference type="ARBA" id="ARBA00022801"/>
    </source>
</evidence>
<feature type="region of interest" description="Disordered" evidence="11">
    <location>
        <begin position="558"/>
        <end position="625"/>
    </location>
</feature>
<dbReference type="SMART" id="SM00487">
    <property type="entry name" value="DEXDc"/>
    <property type="match status" value="1"/>
</dbReference>
<dbReference type="GO" id="GO:0005730">
    <property type="term" value="C:nucleolus"/>
    <property type="evidence" value="ECO:0007669"/>
    <property type="project" value="UniProtKB-SubCell"/>
</dbReference>
<dbReference type="InterPro" id="IPR014001">
    <property type="entry name" value="Helicase_ATP-bd"/>
</dbReference>
<dbReference type="InterPro" id="IPR025313">
    <property type="entry name" value="SPB4-like_CTE"/>
</dbReference>
<comment type="function">
    <text evidence="10">RNA helicase.</text>
</comment>
<feature type="region of interest" description="Disordered" evidence="11">
    <location>
        <begin position="508"/>
        <end position="545"/>
    </location>
</feature>
<feature type="region of interest" description="Disordered" evidence="11">
    <location>
        <begin position="643"/>
        <end position="808"/>
    </location>
</feature>
<evidence type="ECO:0000256" key="7">
    <source>
        <dbReference type="ARBA" id="ARBA00022840"/>
    </source>
</evidence>
<reference evidence="14" key="1">
    <citation type="submission" date="2021-03" db="EMBL/GenBank/DDBJ databases">
        <authorList>
            <person name="Tagirdzhanova G."/>
        </authorList>
    </citation>
    <scope>NUCLEOTIDE SEQUENCE</scope>
</reference>
<dbReference type="CDD" id="cd18787">
    <property type="entry name" value="SF2_C_DEAD"/>
    <property type="match status" value="1"/>
</dbReference>
<evidence type="ECO:0000256" key="1">
    <source>
        <dbReference type="ARBA" id="ARBA00004604"/>
    </source>
</evidence>
<gene>
    <name evidence="14" type="primary">DBP4</name>
    <name evidence="14" type="ORF">ALECFALPRED_006795</name>
</gene>
<dbReference type="GO" id="GO:0003723">
    <property type="term" value="F:RNA binding"/>
    <property type="evidence" value="ECO:0007669"/>
    <property type="project" value="UniProtKB-UniRule"/>
</dbReference>
<evidence type="ECO:0000256" key="3">
    <source>
        <dbReference type="ARBA" id="ARBA00022552"/>
    </source>
</evidence>
<dbReference type="SUPFAM" id="SSF52540">
    <property type="entry name" value="P-loop containing nucleoside triphosphate hydrolases"/>
    <property type="match status" value="1"/>
</dbReference>
<evidence type="ECO:0000259" key="13">
    <source>
        <dbReference type="PROSITE" id="PS51194"/>
    </source>
</evidence>
<dbReference type="AlphaFoldDB" id="A0A8H3EQ81"/>
<feature type="compositionally biased region" description="Polar residues" evidence="11">
    <location>
        <begin position="562"/>
        <end position="574"/>
    </location>
</feature>
<evidence type="ECO:0000313" key="14">
    <source>
        <dbReference type="EMBL" id="CAF9910684.1"/>
    </source>
</evidence>
<keyword evidence="7 10" id="KW-0067">ATP-binding</keyword>
<feature type="compositionally biased region" description="Basic and acidic residues" evidence="11">
    <location>
        <begin position="21"/>
        <end position="34"/>
    </location>
</feature>
<dbReference type="EMBL" id="CAJPDR010000044">
    <property type="protein sequence ID" value="CAF9910684.1"/>
    <property type="molecule type" value="Genomic_DNA"/>
</dbReference>
<evidence type="ECO:0000256" key="9">
    <source>
        <dbReference type="ARBA" id="ARBA00023242"/>
    </source>
</evidence>
<dbReference type="CDD" id="cd17941">
    <property type="entry name" value="DEADc_DDX10"/>
    <property type="match status" value="1"/>
</dbReference>
<evidence type="ECO:0000256" key="8">
    <source>
        <dbReference type="ARBA" id="ARBA00022884"/>
    </source>
</evidence>
<evidence type="ECO:0000256" key="2">
    <source>
        <dbReference type="ARBA" id="ARBA00022517"/>
    </source>
</evidence>
<keyword evidence="8 10" id="KW-0694">RNA-binding</keyword>
<keyword evidence="15" id="KW-1185">Reference proteome</keyword>
<feature type="compositionally biased region" description="Acidic residues" evidence="11">
    <location>
        <begin position="791"/>
        <end position="800"/>
    </location>
</feature>
<dbReference type="Pfam" id="PF00270">
    <property type="entry name" value="DEAD"/>
    <property type="match status" value="1"/>
</dbReference>
<dbReference type="Proteomes" id="UP000664203">
    <property type="component" value="Unassembled WGS sequence"/>
</dbReference>
<dbReference type="SMART" id="SM01178">
    <property type="entry name" value="DUF4217"/>
    <property type="match status" value="1"/>
</dbReference>
<dbReference type="Pfam" id="PF00271">
    <property type="entry name" value="Helicase_C"/>
    <property type="match status" value="1"/>
</dbReference>
<keyword evidence="2" id="KW-0690">Ribosome biogenesis</keyword>
<feature type="compositionally biased region" description="Basic and acidic residues" evidence="11">
    <location>
        <begin position="747"/>
        <end position="771"/>
    </location>
</feature>
<keyword evidence="9" id="KW-0539">Nucleus</keyword>
<feature type="compositionally biased region" description="Basic residues" evidence="11">
    <location>
        <begin position="699"/>
        <end position="710"/>
    </location>
</feature>
<dbReference type="GO" id="GO:0003724">
    <property type="term" value="F:RNA helicase activity"/>
    <property type="evidence" value="ECO:0007669"/>
    <property type="project" value="UniProtKB-EC"/>
</dbReference>
<keyword evidence="4 10" id="KW-0547">Nucleotide-binding</keyword>
<dbReference type="OrthoDB" id="10259640at2759"/>
<comment type="catalytic activity">
    <reaction evidence="10">
        <text>ATP + H2O = ADP + phosphate + H(+)</text>
        <dbReference type="Rhea" id="RHEA:13065"/>
        <dbReference type="ChEBI" id="CHEBI:15377"/>
        <dbReference type="ChEBI" id="CHEBI:15378"/>
        <dbReference type="ChEBI" id="CHEBI:30616"/>
        <dbReference type="ChEBI" id="CHEBI:43474"/>
        <dbReference type="ChEBI" id="CHEBI:456216"/>
        <dbReference type="EC" id="3.6.4.13"/>
    </reaction>
</comment>
<dbReference type="GO" id="GO:0016787">
    <property type="term" value="F:hydrolase activity"/>
    <property type="evidence" value="ECO:0007669"/>
    <property type="project" value="UniProtKB-KW"/>
</dbReference>
<comment type="caution">
    <text evidence="14">The sequence shown here is derived from an EMBL/GenBank/DDBJ whole genome shotgun (WGS) entry which is preliminary data.</text>
</comment>
<sequence>MPPMAVLAAGPKKGSRPKMKPKSEAHTLKRKRDEEDLDALNQRVQDLNVEENDYSTFANLPLSQPTASGLEASHFKALTDIQKQAVPHALKGSDILGAAKTGSGKTLAFLVPVLENLYRRKWTELDGLGALILSPTRELAIQIFEVLRKIGRYHTFSAGLVIGGKSLQEERERLGRMNILVCTPGRMLQHMDQTAAFEIDNLQMLILDEADRIMDMGFQRDVDAIIEHLPRKRQTLLFSATQTKKVSDLARLSLRDPEYVSVHGAATSATPSTLQQNYVVTSLPEKLDTLWSFMRSNLKSKILVFLSSGKQVRFVYEAFRHMQPGIPLLHLHGRQKQTARLDITNKFSASKNSCLFATDVVARGLDFPAVDWVIQLDCPEDADTYIHRVGRTARYERDGRAVLFLEPSEEEGMTKRLEQKKVTVEKINVRPKKQQSIKNQLQNMCFKDPELKYLGQKAFVSYVRSIHIQKDKEVFKLTELPLEEFSASLGLPGGPKIKFLKGDSAKSLKNAPREAVSSSEEGDGDAAPIGEAKARKPVTRTKYDRMFERTNQGILTDHYSKLVNNDDQGQSSDTNDVDEGNDFLSVKRRLSNASSVDSEADESLLLPKPDSTISKTPVNVDSKRKEKLLKSKKKLLKLKERGKKIVFDEEGNPHQIYELEDEDQFKRRGPADAQKAEFLQEEQARLQMADLADKQVAKAQRKEKREKRKAREAEVDEDDAAEDDDGEGRQAILVPFEGDVGEDLDALDARDEPEAGERQEPVKKRPRKWFEDDSDDEKQSKRKRKGKDEVQEPETLEDLEAMASGLLG</sequence>
<dbReference type="Pfam" id="PF13959">
    <property type="entry name" value="CTE_SPB4"/>
    <property type="match status" value="1"/>
</dbReference>
<evidence type="ECO:0000256" key="6">
    <source>
        <dbReference type="ARBA" id="ARBA00022806"/>
    </source>
</evidence>
<keyword evidence="5 10" id="KW-0378">Hydrolase</keyword>
<dbReference type="InterPro" id="IPR001650">
    <property type="entry name" value="Helicase_C-like"/>
</dbReference>
<dbReference type="PROSITE" id="PS51194">
    <property type="entry name" value="HELICASE_CTER"/>
    <property type="match status" value="1"/>
</dbReference>
<evidence type="ECO:0000259" key="12">
    <source>
        <dbReference type="PROSITE" id="PS51192"/>
    </source>
</evidence>
<dbReference type="GO" id="GO:0005524">
    <property type="term" value="F:ATP binding"/>
    <property type="evidence" value="ECO:0007669"/>
    <property type="project" value="UniProtKB-UniRule"/>
</dbReference>
<dbReference type="PANTHER" id="PTHR24031">
    <property type="entry name" value="RNA HELICASE"/>
    <property type="match status" value="1"/>
</dbReference>
<name>A0A8H3EQ81_9LECA</name>
<keyword evidence="6 10" id="KW-0347">Helicase</keyword>
<proteinExistence type="inferred from homology"/>
<comment type="subcellular location">
    <subcellularLocation>
        <location evidence="1">Nucleus</location>
        <location evidence="1">Nucleolus</location>
    </subcellularLocation>
</comment>
<accession>A0A8H3EQ81</accession>
<comment type="domain">
    <text evidence="10">The Q motif is unique to and characteristic of the DEAD box family of RNA helicases and controls ATP binding and hydrolysis.</text>
</comment>
<feature type="region of interest" description="Disordered" evidence="11">
    <location>
        <begin position="1"/>
        <end position="37"/>
    </location>
</feature>
<feature type="domain" description="Helicase C-terminal" evidence="13">
    <location>
        <begin position="286"/>
        <end position="445"/>
    </location>
</feature>
<dbReference type="PROSITE" id="PS51192">
    <property type="entry name" value="HELICASE_ATP_BIND_1"/>
    <property type="match status" value="1"/>
</dbReference>
<keyword evidence="3" id="KW-0698">rRNA processing</keyword>
<dbReference type="Gene3D" id="3.40.50.300">
    <property type="entry name" value="P-loop containing nucleotide triphosphate hydrolases"/>
    <property type="match status" value="2"/>
</dbReference>
<dbReference type="EC" id="3.6.4.13" evidence="10"/>
<feature type="compositionally biased region" description="Acidic residues" evidence="11">
    <location>
        <begin position="714"/>
        <end position="726"/>
    </location>
</feature>